<dbReference type="GO" id="GO:0006457">
    <property type="term" value="P:protein folding"/>
    <property type="evidence" value="ECO:0007669"/>
    <property type="project" value="InterPro"/>
</dbReference>
<evidence type="ECO:0000256" key="11">
    <source>
        <dbReference type="RuleBase" id="RU000639"/>
    </source>
</evidence>
<dbReference type="Gene3D" id="3.90.20.20">
    <property type="match status" value="1"/>
</dbReference>
<evidence type="ECO:0000256" key="3">
    <source>
        <dbReference type="ARBA" id="ARBA00011738"/>
    </source>
</evidence>
<dbReference type="InterPro" id="IPR009012">
    <property type="entry name" value="GrpE_head"/>
</dbReference>
<dbReference type="PRINTS" id="PR00773">
    <property type="entry name" value="GRPEPROTEIN"/>
</dbReference>
<dbReference type="PROSITE" id="PS01071">
    <property type="entry name" value="GRPE"/>
    <property type="match status" value="1"/>
</dbReference>
<evidence type="ECO:0000313" key="14">
    <source>
        <dbReference type="EMBL" id="MBA0087133.1"/>
    </source>
</evidence>
<keyword evidence="5 10" id="KW-0346">Stress response</keyword>
<evidence type="ECO:0000256" key="10">
    <source>
        <dbReference type="HAMAP-Rule" id="MF_01151"/>
    </source>
</evidence>
<dbReference type="GO" id="GO:0051087">
    <property type="term" value="F:protein-folding chaperone binding"/>
    <property type="evidence" value="ECO:0007669"/>
    <property type="project" value="InterPro"/>
</dbReference>
<evidence type="ECO:0000313" key="15">
    <source>
        <dbReference type="Proteomes" id="UP000567293"/>
    </source>
</evidence>
<dbReference type="SUPFAM" id="SSF51064">
    <property type="entry name" value="Head domain of nucleotide exchange factor GrpE"/>
    <property type="match status" value="1"/>
</dbReference>
<keyword evidence="6 10" id="KW-0143">Chaperone</keyword>
<evidence type="ECO:0000256" key="8">
    <source>
        <dbReference type="ARBA" id="ARBA00072274"/>
    </source>
</evidence>
<comment type="function">
    <text evidence="7 10 11">Participates actively in the response to hyperosmotic and heat shock by preventing the aggregation of stress-denatured proteins, in association with DnaK and GrpE. It is the nucleotide exchange factor for DnaK and may function as a thermosensor. Unfolded proteins bind initially to DnaJ; upon interaction with the DnaJ-bound protein, DnaK hydrolyzes its bound ATP, resulting in the formation of a stable complex. GrpE releases ADP from DnaK; ATP binding to DnaK triggers the release of the substrate protein, thus completing the reaction cycle. Several rounds of ATP-dependent interactions between DnaJ, DnaK and GrpE are required for fully efficient folding.</text>
</comment>
<feature type="region of interest" description="Disordered" evidence="13">
    <location>
        <begin position="1"/>
        <end position="31"/>
    </location>
</feature>
<dbReference type="Pfam" id="PF01025">
    <property type="entry name" value="GrpE"/>
    <property type="match status" value="1"/>
</dbReference>
<proteinExistence type="inferred from homology"/>
<comment type="subunit">
    <text evidence="3 10">Homodimer.</text>
</comment>
<evidence type="ECO:0000256" key="12">
    <source>
        <dbReference type="RuleBase" id="RU004478"/>
    </source>
</evidence>
<dbReference type="HAMAP" id="MF_01151">
    <property type="entry name" value="GrpE"/>
    <property type="match status" value="1"/>
</dbReference>
<accession>A0A7V8SYI7</accession>
<dbReference type="Proteomes" id="UP000567293">
    <property type="component" value="Unassembled WGS sequence"/>
</dbReference>
<evidence type="ECO:0000256" key="13">
    <source>
        <dbReference type="SAM" id="MobiDB-lite"/>
    </source>
</evidence>
<dbReference type="GO" id="GO:0005737">
    <property type="term" value="C:cytoplasm"/>
    <property type="evidence" value="ECO:0007669"/>
    <property type="project" value="UniProtKB-SubCell"/>
</dbReference>
<dbReference type="CDD" id="cd00446">
    <property type="entry name" value="GrpE"/>
    <property type="match status" value="1"/>
</dbReference>
<name>A0A7V8SYI7_9BACT</name>
<dbReference type="NCBIfam" id="NF010738">
    <property type="entry name" value="PRK14140.1"/>
    <property type="match status" value="1"/>
</dbReference>
<organism evidence="14 15">
    <name type="scientific">Candidatus Acidiferrum panamense</name>
    <dbReference type="NCBI Taxonomy" id="2741543"/>
    <lineage>
        <taxon>Bacteria</taxon>
        <taxon>Pseudomonadati</taxon>
        <taxon>Acidobacteriota</taxon>
        <taxon>Terriglobia</taxon>
        <taxon>Candidatus Acidiferrales</taxon>
        <taxon>Candidatus Acidiferrum</taxon>
    </lineage>
</organism>
<comment type="similarity">
    <text evidence="2 10 12">Belongs to the GrpE family.</text>
</comment>
<dbReference type="FunFam" id="2.30.22.10:FF:000001">
    <property type="entry name" value="Protein GrpE"/>
    <property type="match status" value="1"/>
</dbReference>
<dbReference type="Gene3D" id="2.30.22.10">
    <property type="entry name" value="Head domain of nucleotide exchange factor GrpE"/>
    <property type="match status" value="1"/>
</dbReference>
<evidence type="ECO:0000256" key="9">
    <source>
        <dbReference type="ARBA" id="ARBA00076414"/>
    </source>
</evidence>
<keyword evidence="4 10" id="KW-0963">Cytoplasm</keyword>
<dbReference type="PANTHER" id="PTHR21237:SF23">
    <property type="entry name" value="GRPE PROTEIN HOMOLOG, MITOCHONDRIAL"/>
    <property type="match status" value="1"/>
</dbReference>
<evidence type="ECO:0000256" key="5">
    <source>
        <dbReference type="ARBA" id="ARBA00023016"/>
    </source>
</evidence>
<dbReference type="GO" id="GO:0000774">
    <property type="term" value="F:adenyl-nucleotide exchange factor activity"/>
    <property type="evidence" value="ECO:0007669"/>
    <property type="project" value="InterPro"/>
</dbReference>
<evidence type="ECO:0000256" key="4">
    <source>
        <dbReference type="ARBA" id="ARBA00022490"/>
    </source>
</evidence>
<dbReference type="PANTHER" id="PTHR21237">
    <property type="entry name" value="GRPE PROTEIN"/>
    <property type="match status" value="1"/>
</dbReference>
<gene>
    <name evidence="10 14" type="primary">grpE</name>
    <name evidence="14" type="ORF">HRJ53_19285</name>
</gene>
<sequence>MSDKEVKININKDVDGSEIEPAEDAKAMEADSAKENAEMAKLTADLEELRQSMLRSQADFANYRKRIEKERSEDSKRATARVLDGLIPVIDGFEHALAAHREAEYENYRKGFELIYKQLLDNVAKLGVERIDPLGKAFDPHLHQAMDRTETTQEKDGTILQVFQPGYVFHGRVLRPAMVRVAVHPNPASKEAVN</sequence>
<feature type="compositionally biased region" description="Basic and acidic residues" evidence="13">
    <location>
        <begin position="1"/>
        <end position="15"/>
    </location>
</feature>
<dbReference type="InterPro" id="IPR000740">
    <property type="entry name" value="GrpE"/>
</dbReference>
<comment type="caution">
    <text evidence="14">The sequence shown here is derived from an EMBL/GenBank/DDBJ whole genome shotgun (WGS) entry which is preliminary data.</text>
</comment>
<comment type="subcellular location">
    <subcellularLocation>
        <location evidence="1 10">Cytoplasm</location>
    </subcellularLocation>
</comment>
<keyword evidence="15" id="KW-1185">Reference proteome</keyword>
<dbReference type="AlphaFoldDB" id="A0A7V8SYI7"/>
<protein>
    <recommendedName>
        <fullName evidence="8 10">Protein GrpE</fullName>
    </recommendedName>
    <alternativeName>
        <fullName evidence="9 10">HSP-70 cofactor</fullName>
    </alternativeName>
</protein>
<reference evidence="14" key="1">
    <citation type="submission" date="2020-06" db="EMBL/GenBank/DDBJ databases">
        <title>Legume-microbial interactions unlock mineral nutrients during tropical forest succession.</title>
        <authorList>
            <person name="Epihov D.Z."/>
        </authorList>
    </citation>
    <scope>NUCLEOTIDE SEQUENCE [LARGE SCALE GENOMIC DNA]</scope>
    <source>
        <strain evidence="14">Pan2503</strain>
    </source>
</reference>
<dbReference type="EMBL" id="JACDQQ010001845">
    <property type="protein sequence ID" value="MBA0087133.1"/>
    <property type="molecule type" value="Genomic_DNA"/>
</dbReference>
<dbReference type="SUPFAM" id="SSF58014">
    <property type="entry name" value="Coiled-coil domain of nucleotide exchange factor GrpE"/>
    <property type="match status" value="1"/>
</dbReference>
<evidence type="ECO:0000256" key="2">
    <source>
        <dbReference type="ARBA" id="ARBA00009054"/>
    </source>
</evidence>
<dbReference type="InterPro" id="IPR013805">
    <property type="entry name" value="GrpE_CC"/>
</dbReference>
<evidence type="ECO:0000256" key="6">
    <source>
        <dbReference type="ARBA" id="ARBA00023186"/>
    </source>
</evidence>
<dbReference type="GO" id="GO:0042803">
    <property type="term" value="F:protein homodimerization activity"/>
    <property type="evidence" value="ECO:0007669"/>
    <property type="project" value="InterPro"/>
</dbReference>
<evidence type="ECO:0000256" key="7">
    <source>
        <dbReference type="ARBA" id="ARBA00053401"/>
    </source>
</evidence>
<dbReference type="GO" id="GO:0051082">
    <property type="term" value="F:unfolded protein binding"/>
    <property type="evidence" value="ECO:0007669"/>
    <property type="project" value="TreeGrafter"/>
</dbReference>
<evidence type="ECO:0000256" key="1">
    <source>
        <dbReference type="ARBA" id="ARBA00004496"/>
    </source>
</evidence>